<evidence type="ECO:0000256" key="1">
    <source>
        <dbReference type="SAM" id="Phobius"/>
    </source>
</evidence>
<feature type="transmembrane region" description="Helical" evidence="1">
    <location>
        <begin position="51"/>
        <end position="71"/>
    </location>
</feature>
<feature type="transmembrane region" description="Helical" evidence="1">
    <location>
        <begin position="187"/>
        <end position="205"/>
    </location>
</feature>
<dbReference type="Pfam" id="PF02517">
    <property type="entry name" value="Rce1-like"/>
    <property type="match status" value="1"/>
</dbReference>
<dbReference type="STRING" id="1514971.AUR64_09690"/>
<organism evidence="3 4">
    <name type="scientific">Haloprofundus marisrubri</name>
    <dbReference type="NCBI Taxonomy" id="1514971"/>
    <lineage>
        <taxon>Archaea</taxon>
        <taxon>Methanobacteriati</taxon>
        <taxon>Methanobacteriota</taxon>
        <taxon>Stenosarchaea group</taxon>
        <taxon>Halobacteria</taxon>
        <taxon>Halobacteriales</taxon>
        <taxon>Haloferacaceae</taxon>
        <taxon>Haloprofundus</taxon>
    </lineage>
</organism>
<feature type="domain" description="CAAX prenyl protease 2/Lysostaphin resistance protein A-like" evidence="2">
    <location>
        <begin position="92"/>
        <end position="191"/>
    </location>
</feature>
<dbReference type="EMBL" id="LOPU01000018">
    <property type="protein sequence ID" value="KTG09888.1"/>
    <property type="molecule type" value="Genomic_DNA"/>
</dbReference>
<dbReference type="GO" id="GO:0004175">
    <property type="term" value="F:endopeptidase activity"/>
    <property type="evidence" value="ECO:0007669"/>
    <property type="project" value="UniProtKB-ARBA"/>
</dbReference>
<dbReference type="GO" id="GO:0080120">
    <property type="term" value="P:CAAX-box protein maturation"/>
    <property type="evidence" value="ECO:0007669"/>
    <property type="project" value="UniProtKB-ARBA"/>
</dbReference>
<dbReference type="RefSeq" id="WP_058581242.1">
    <property type="nucleotide sequence ID" value="NZ_LOPU01000018.1"/>
</dbReference>
<keyword evidence="1" id="KW-1133">Transmembrane helix</keyword>
<dbReference type="InterPro" id="IPR003675">
    <property type="entry name" value="Rce1/LyrA-like_dom"/>
</dbReference>
<evidence type="ECO:0000313" key="4">
    <source>
        <dbReference type="Proteomes" id="UP000054387"/>
    </source>
</evidence>
<keyword evidence="1" id="KW-0812">Transmembrane</keyword>
<dbReference type="Proteomes" id="UP000054387">
    <property type="component" value="Unassembled WGS sequence"/>
</dbReference>
<reference evidence="3 4" key="1">
    <citation type="submission" date="2015-12" db="EMBL/GenBank/DDBJ databases">
        <title>Haloprofundus marisrubri gen. nov., sp. nov., an extremely halophilic archaeon isolated from the Discovery deep brine-seawater interface in the Red Sea.</title>
        <authorList>
            <person name="Zhang G."/>
            <person name="Stingl U."/>
            <person name="Rashid M."/>
        </authorList>
    </citation>
    <scope>NUCLEOTIDE SEQUENCE [LARGE SCALE GENOMIC DNA]</scope>
    <source>
        <strain evidence="3 4">SB9</strain>
    </source>
</reference>
<keyword evidence="1" id="KW-0472">Membrane</keyword>
<keyword evidence="4" id="KW-1185">Reference proteome</keyword>
<feature type="transmembrane region" description="Helical" evidence="1">
    <location>
        <begin position="6"/>
        <end position="31"/>
    </location>
</feature>
<dbReference type="AlphaFoldDB" id="A0A0W1R9I6"/>
<dbReference type="OrthoDB" id="331240at2157"/>
<sequence>MSTQQAAVVALVLSVGVAASAGVACAVSGWLDQREFASFGSILSRVSLQEFGGGLLVGMLAAVSAVAYLVIGGNARLATTPTEVGTRSTSFLFIAAVLLYLTVNVVSEELIFRRIVLGNFVEGLTSRSLDQRYVALLAVAASALVFGVWHPISPGAGGGIDTVLTSAGVGVLLGTAYLLSGRLSFPVGIHLGGGLVLVTLTQQQLFGYALPTVVELEQLTGGPEVTYGILFARVASGLCLVCLWVYLTRGKLSFDDRVFSQETKANDPRKSRNPTAGND</sequence>
<evidence type="ECO:0000313" key="3">
    <source>
        <dbReference type="EMBL" id="KTG09888.1"/>
    </source>
</evidence>
<evidence type="ECO:0000259" key="2">
    <source>
        <dbReference type="Pfam" id="PF02517"/>
    </source>
</evidence>
<comment type="caution">
    <text evidence="3">The sequence shown here is derived from an EMBL/GenBank/DDBJ whole genome shotgun (WGS) entry which is preliminary data.</text>
</comment>
<proteinExistence type="predicted"/>
<feature type="transmembrane region" description="Helical" evidence="1">
    <location>
        <begin position="158"/>
        <end position="180"/>
    </location>
</feature>
<gene>
    <name evidence="3" type="ORF">AUR64_09690</name>
</gene>
<protein>
    <recommendedName>
        <fullName evidence="2">CAAX prenyl protease 2/Lysostaphin resistance protein A-like domain-containing protein</fullName>
    </recommendedName>
</protein>
<name>A0A0W1R9I6_9EURY</name>
<feature type="transmembrane region" description="Helical" evidence="1">
    <location>
        <begin position="225"/>
        <end position="247"/>
    </location>
</feature>
<accession>A0A0W1R9I6</accession>
<feature type="transmembrane region" description="Helical" evidence="1">
    <location>
        <begin position="91"/>
        <end position="112"/>
    </location>
</feature>
<feature type="transmembrane region" description="Helical" evidence="1">
    <location>
        <begin position="133"/>
        <end position="152"/>
    </location>
</feature>